<dbReference type="AlphaFoldDB" id="A0A239H5A7"/>
<accession>A0A239H5A7</accession>
<proteinExistence type="predicted"/>
<feature type="transmembrane region" description="Helical" evidence="1">
    <location>
        <begin position="129"/>
        <end position="149"/>
    </location>
</feature>
<dbReference type="RefSeq" id="WP_089306470.1">
    <property type="nucleotide sequence ID" value="NZ_FZOO01000007.1"/>
</dbReference>
<dbReference type="InterPro" id="IPR003675">
    <property type="entry name" value="Rce1/LyrA-like_dom"/>
</dbReference>
<gene>
    <name evidence="3" type="ORF">SAMN06893096_107215</name>
</gene>
<organism evidence="3 4">
    <name type="scientific">Geodermatophilus pulveris</name>
    <dbReference type="NCBI Taxonomy" id="1564159"/>
    <lineage>
        <taxon>Bacteria</taxon>
        <taxon>Bacillati</taxon>
        <taxon>Actinomycetota</taxon>
        <taxon>Actinomycetes</taxon>
        <taxon>Geodermatophilales</taxon>
        <taxon>Geodermatophilaceae</taxon>
        <taxon>Geodermatophilus</taxon>
    </lineage>
</organism>
<dbReference type="GO" id="GO:0004175">
    <property type="term" value="F:endopeptidase activity"/>
    <property type="evidence" value="ECO:0007669"/>
    <property type="project" value="UniProtKB-ARBA"/>
</dbReference>
<protein>
    <submittedName>
        <fullName evidence="3">CAAX protease self-immunity</fullName>
    </submittedName>
</protein>
<keyword evidence="3" id="KW-0645">Protease</keyword>
<evidence type="ECO:0000313" key="3">
    <source>
        <dbReference type="EMBL" id="SNS76609.1"/>
    </source>
</evidence>
<feature type="transmembrane region" description="Helical" evidence="1">
    <location>
        <begin position="170"/>
        <end position="189"/>
    </location>
</feature>
<feature type="transmembrane region" description="Helical" evidence="1">
    <location>
        <begin position="60"/>
        <end position="81"/>
    </location>
</feature>
<keyword evidence="1" id="KW-0812">Transmembrane</keyword>
<sequence>MSTTDARRPAATTTGLRGRVARHPLTAFLVLVLAAGWPLMSVPALTAHGALPGGALPQEPFALATTLLVMLPAALWVTAVADGRPAVGTLLRRAVRWRFGPGWWATVLLALPLLTLALGVAAGRDLLTGDLLATLASGVLSVVVAVLLVHLWEETVWAGFFQGRLEGRHGFLPAAVLTAVPFALVHLPLVLIDDLAAGQVALSVGALLLLGVMVRLLVGATVRGAAGSLLAAGLVHATFNASNNEGNLVDDLLGGGQPSLPAVAAAALVTAGALLAIRGRR</sequence>
<feature type="transmembrane region" description="Helical" evidence="1">
    <location>
        <begin position="20"/>
        <end position="40"/>
    </location>
</feature>
<keyword evidence="4" id="KW-1185">Reference proteome</keyword>
<dbReference type="OrthoDB" id="3693644at2"/>
<evidence type="ECO:0000256" key="1">
    <source>
        <dbReference type="SAM" id="Phobius"/>
    </source>
</evidence>
<evidence type="ECO:0000259" key="2">
    <source>
        <dbReference type="Pfam" id="PF02517"/>
    </source>
</evidence>
<dbReference type="GO" id="GO:0006508">
    <property type="term" value="P:proteolysis"/>
    <property type="evidence" value="ECO:0007669"/>
    <property type="project" value="UniProtKB-KW"/>
</dbReference>
<evidence type="ECO:0000313" key="4">
    <source>
        <dbReference type="Proteomes" id="UP000198373"/>
    </source>
</evidence>
<name>A0A239H5A7_9ACTN</name>
<dbReference type="Proteomes" id="UP000198373">
    <property type="component" value="Unassembled WGS sequence"/>
</dbReference>
<keyword evidence="3" id="KW-0378">Hydrolase</keyword>
<dbReference type="GO" id="GO:0080120">
    <property type="term" value="P:CAAX-box protein maturation"/>
    <property type="evidence" value="ECO:0007669"/>
    <property type="project" value="UniProtKB-ARBA"/>
</dbReference>
<feature type="transmembrane region" description="Helical" evidence="1">
    <location>
        <begin position="259"/>
        <end position="277"/>
    </location>
</feature>
<feature type="transmembrane region" description="Helical" evidence="1">
    <location>
        <begin position="102"/>
        <end position="123"/>
    </location>
</feature>
<keyword evidence="1" id="KW-0472">Membrane</keyword>
<feature type="transmembrane region" description="Helical" evidence="1">
    <location>
        <begin position="195"/>
        <end position="214"/>
    </location>
</feature>
<dbReference type="EMBL" id="FZOO01000007">
    <property type="protein sequence ID" value="SNS76609.1"/>
    <property type="molecule type" value="Genomic_DNA"/>
</dbReference>
<feature type="domain" description="CAAX prenyl protease 2/Lysostaphin resistance protein A-like" evidence="2">
    <location>
        <begin position="139"/>
        <end position="241"/>
    </location>
</feature>
<dbReference type="Pfam" id="PF02517">
    <property type="entry name" value="Rce1-like"/>
    <property type="match status" value="1"/>
</dbReference>
<keyword evidence="1" id="KW-1133">Transmembrane helix</keyword>
<reference evidence="4" key="1">
    <citation type="submission" date="2017-06" db="EMBL/GenBank/DDBJ databases">
        <authorList>
            <person name="Varghese N."/>
            <person name="Submissions S."/>
        </authorList>
    </citation>
    <scope>NUCLEOTIDE SEQUENCE [LARGE SCALE GENOMIC DNA]</scope>
    <source>
        <strain evidence="4">DSM 46839</strain>
    </source>
</reference>
<feature type="transmembrane region" description="Helical" evidence="1">
    <location>
        <begin position="221"/>
        <end position="239"/>
    </location>
</feature>